<comment type="caution">
    <text evidence="1">The sequence shown here is derived from an EMBL/GenBank/DDBJ whole genome shotgun (WGS) entry which is preliminary data.</text>
</comment>
<gene>
    <name evidence="1" type="ORF">LCGC14_1450700</name>
</gene>
<dbReference type="SUPFAM" id="SSF52540">
    <property type="entry name" value="P-loop containing nucleoside triphosphate hydrolases"/>
    <property type="match status" value="1"/>
</dbReference>
<protein>
    <recommendedName>
        <fullName evidence="2">ATPase AAA-type core domain-containing protein</fullName>
    </recommendedName>
</protein>
<name>A0A0F9JIP0_9ZZZZ</name>
<evidence type="ECO:0000313" key="1">
    <source>
        <dbReference type="EMBL" id="KKM69448.1"/>
    </source>
</evidence>
<evidence type="ECO:0008006" key="2">
    <source>
        <dbReference type="Google" id="ProtNLM"/>
    </source>
</evidence>
<sequence>MNNLNRQNICLSDYFEIKCQTEITELAKNKRFSISLLDNYIKEKKFRIELEKLYLEFKDKKEELINLYESTISLIQEKIEYKQNFINFYQTNKNIQREKQRSTTLEEYLIEKKKWTNGNEIFTKMEKNLTGISETLNKPLVKIKFPKVDSPEEFLDTFNKLFKDYDDFFKKIEAKKEKLIQENLNFQNKFSKSKSLWSSRYSEKIKDLDDKISGLGQSNVNELEDINHKLELKIIGSFNILKRLRTQRKLIKKSEVKLIKINSAIHLNHIERKTERKKTAKDLKKVLGKKYSINVRNKNTLDFENYLKKEYGKNLRIDNQILILGPNIIFKEFLEDQDLSRIKPNRNYKIYEKLKESVNDSFINEDSDKELILSNLKRLGINMYDQKVLSIPEIDYSDLLDLRIRKGMQYKPLAEGSMGEIIGTVLNLLVQVQDQILIVDQPDAELDFDSLKILIKIILKMKSEKQIIFATHNPNLPALGDADQIFFLKQIGIDTEEGFTEQGIIESSGGFEKMIKQILKLEGGKKAIRNRIDKYLLF</sequence>
<proteinExistence type="predicted"/>
<dbReference type="AlphaFoldDB" id="A0A0F9JIP0"/>
<dbReference type="EMBL" id="LAZR01009991">
    <property type="protein sequence ID" value="KKM69448.1"/>
    <property type="molecule type" value="Genomic_DNA"/>
</dbReference>
<reference evidence="1" key="1">
    <citation type="journal article" date="2015" name="Nature">
        <title>Complex archaea that bridge the gap between prokaryotes and eukaryotes.</title>
        <authorList>
            <person name="Spang A."/>
            <person name="Saw J.H."/>
            <person name="Jorgensen S.L."/>
            <person name="Zaremba-Niedzwiedzka K."/>
            <person name="Martijn J."/>
            <person name="Lind A.E."/>
            <person name="van Eijk R."/>
            <person name="Schleper C."/>
            <person name="Guy L."/>
            <person name="Ettema T.J."/>
        </authorList>
    </citation>
    <scope>NUCLEOTIDE SEQUENCE</scope>
</reference>
<dbReference type="Gene3D" id="3.40.50.300">
    <property type="entry name" value="P-loop containing nucleotide triphosphate hydrolases"/>
    <property type="match status" value="1"/>
</dbReference>
<dbReference type="InterPro" id="IPR027417">
    <property type="entry name" value="P-loop_NTPase"/>
</dbReference>
<organism evidence="1">
    <name type="scientific">marine sediment metagenome</name>
    <dbReference type="NCBI Taxonomy" id="412755"/>
    <lineage>
        <taxon>unclassified sequences</taxon>
        <taxon>metagenomes</taxon>
        <taxon>ecological metagenomes</taxon>
    </lineage>
</organism>
<accession>A0A0F9JIP0</accession>